<evidence type="ECO:0000256" key="1">
    <source>
        <dbReference type="SAM" id="Phobius"/>
    </source>
</evidence>
<comment type="caution">
    <text evidence="2">The sequence shown here is derived from an EMBL/GenBank/DDBJ whole genome shotgun (WGS) entry which is preliminary data.</text>
</comment>
<dbReference type="EMBL" id="RZNJ01000003">
    <property type="protein sequence ID" value="RUT31096.1"/>
    <property type="molecule type" value="Genomic_DNA"/>
</dbReference>
<keyword evidence="3" id="KW-1185">Reference proteome</keyword>
<evidence type="ECO:0000313" key="3">
    <source>
        <dbReference type="Proteomes" id="UP000281547"/>
    </source>
</evidence>
<proteinExistence type="predicted"/>
<dbReference type="Proteomes" id="UP000281547">
    <property type="component" value="Unassembled WGS sequence"/>
</dbReference>
<keyword evidence="1" id="KW-1133">Transmembrane helix</keyword>
<evidence type="ECO:0000313" key="2">
    <source>
        <dbReference type="EMBL" id="RUT31096.1"/>
    </source>
</evidence>
<gene>
    <name evidence="2" type="ORF">EMQ25_09475</name>
</gene>
<feature type="transmembrane region" description="Helical" evidence="1">
    <location>
        <begin position="20"/>
        <end position="41"/>
    </location>
</feature>
<dbReference type="AlphaFoldDB" id="A0A433XAJ1"/>
<keyword evidence="1" id="KW-0812">Transmembrane</keyword>
<organism evidence="2 3">
    <name type="scientific">Arsenicitalea aurantiaca</name>
    <dbReference type="NCBI Taxonomy" id="1783274"/>
    <lineage>
        <taxon>Bacteria</taxon>
        <taxon>Pseudomonadati</taxon>
        <taxon>Pseudomonadota</taxon>
        <taxon>Alphaproteobacteria</taxon>
        <taxon>Hyphomicrobiales</taxon>
        <taxon>Devosiaceae</taxon>
        <taxon>Arsenicitalea</taxon>
    </lineage>
</organism>
<name>A0A433XAJ1_9HYPH</name>
<keyword evidence="1" id="KW-0472">Membrane</keyword>
<dbReference type="RefSeq" id="WP_127188342.1">
    <property type="nucleotide sequence ID" value="NZ_RZNJ01000003.1"/>
</dbReference>
<sequence length="68" mass="6778">MDPSTPSPRPVRSGPPRPSVLGLVAGILAVLALLSLLGFIIMGTLKSAGDLAGELGTIATETEPEAGP</sequence>
<accession>A0A433XAJ1</accession>
<reference evidence="2 3" key="1">
    <citation type="journal article" date="2016" name="Int. J. Syst. Evol. Microbiol.">
        <title>Arsenicitalea aurantiaca gen. nov., sp. nov., a new member of the family Hyphomicrobiaceae, isolated from high-arsenic sediment.</title>
        <authorList>
            <person name="Mu Y."/>
            <person name="Zhou L."/>
            <person name="Zeng X.C."/>
            <person name="Liu L."/>
            <person name="Pan Y."/>
            <person name="Chen X."/>
            <person name="Wang J."/>
            <person name="Li S."/>
            <person name="Li W.J."/>
            <person name="Wang Y."/>
        </authorList>
    </citation>
    <scope>NUCLEOTIDE SEQUENCE [LARGE SCALE GENOMIC DNA]</scope>
    <source>
        <strain evidence="2 3">42-50</strain>
    </source>
</reference>
<protein>
    <submittedName>
        <fullName evidence="2">Uncharacterized protein</fullName>
    </submittedName>
</protein>